<dbReference type="RefSeq" id="WP_165232111.1">
    <property type="nucleotide sequence ID" value="NZ_JAAKZV010000010.1"/>
</dbReference>
<keyword evidence="1" id="KW-0812">Transmembrane</keyword>
<organism evidence="3 4">
    <name type="scientific">Streptomyces coryli</name>
    <dbReference type="NCBI Taxonomy" id="1128680"/>
    <lineage>
        <taxon>Bacteria</taxon>
        <taxon>Bacillati</taxon>
        <taxon>Actinomycetota</taxon>
        <taxon>Actinomycetes</taxon>
        <taxon>Kitasatosporales</taxon>
        <taxon>Streptomycetaceae</taxon>
        <taxon>Streptomyces</taxon>
    </lineage>
</organism>
<sequence length="134" mass="14296">MRSWLRRLRAHARTDRGAYTVELATLTPIVLLLILVSVQAALYFHARQVALTAAKQGVEAGRSKTSSPAQGAATSREFLARFGNSVRNSGVSTAGSTAAEVRIDVTGSVTSLIPGVELDVSQHAAAPRERWTNP</sequence>
<evidence type="ECO:0000256" key="1">
    <source>
        <dbReference type="SAM" id="Phobius"/>
    </source>
</evidence>
<dbReference type="AlphaFoldDB" id="A0A6G4TT59"/>
<dbReference type="EMBL" id="JAAKZV010000010">
    <property type="protein sequence ID" value="NGN63209.1"/>
    <property type="molecule type" value="Genomic_DNA"/>
</dbReference>
<feature type="domain" description="TadE-like" evidence="2">
    <location>
        <begin position="17"/>
        <end position="58"/>
    </location>
</feature>
<reference evidence="3 4" key="1">
    <citation type="submission" date="2020-02" db="EMBL/GenBank/DDBJ databases">
        <title>Whole-genome analyses of novel actinobacteria.</title>
        <authorList>
            <person name="Sahin N."/>
        </authorList>
    </citation>
    <scope>NUCLEOTIDE SEQUENCE [LARGE SCALE GENOMIC DNA]</scope>
    <source>
        <strain evidence="3 4">A7024</strain>
    </source>
</reference>
<evidence type="ECO:0000313" key="3">
    <source>
        <dbReference type="EMBL" id="NGN63209.1"/>
    </source>
</evidence>
<keyword evidence="4" id="KW-1185">Reference proteome</keyword>
<feature type="transmembrane region" description="Helical" evidence="1">
    <location>
        <begin position="21"/>
        <end position="44"/>
    </location>
</feature>
<comment type="caution">
    <text evidence="3">The sequence shown here is derived from an EMBL/GenBank/DDBJ whole genome shotgun (WGS) entry which is preliminary data.</text>
</comment>
<evidence type="ECO:0000259" key="2">
    <source>
        <dbReference type="Pfam" id="PF07811"/>
    </source>
</evidence>
<protein>
    <submittedName>
        <fullName evidence="3">Pilus assembly protein</fullName>
    </submittedName>
</protein>
<keyword evidence="1" id="KW-0472">Membrane</keyword>
<dbReference type="InterPro" id="IPR012495">
    <property type="entry name" value="TadE-like_dom"/>
</dbReference>
<dbReference type="Pfam" id="PF07811">
    <property type="entry name" value="TadE"/>
    <property type="match status" value="1"/>
</dbReference>
<evidence type="ECO:0000313" key="4">
    <source>
        <dbReference type="Proteomes" id="UP000481583"/>
    </source>
</evidence>
<proteinExistence type="predicted"/>
<name>A0A6G4TT59_9ACTN</name>
<keyword evidence="1" id="KW-1133">Transmembrane helix</keyword>
<gene>
    <name evidence="3" type="ORF">G5C51_04705</name>
</gene>
<accession>A0A6G4TT59</accession>
<dbReference type="Proteomes" id="UP000481583">
    <property type="component" value="Unassembled WGS sequence"/>
</dbReference>